<evidence type="ECO:0000259" key="13">
    <source>
        <dbReference type="Pfam" id="PF01494"/>
    </source>
</evidence>
<evidence type="ECO:0000256" key="4">
    <source>
        <dbReference type="ARBA" id="ARBA00022787"/>
    </source>
</evidence>
<dbReference type="Gene3D" id="3.50.50.60">
    <property type="entry name" value="FAD/NAD(P)-binding domain"/>
    <property type="match status" value="1"/>
</dbReference>
<keyword evidence="7 11" id="KW-0560">Oxidoreductase</keyword>
<evidence type="ECO:0000256" key="8">
    <source>
        <dbReference type="ARBA" id="ARBA00023033"/>
    </source>
</evidence>
<dbReference type="AlphaFoldDB" id="A0A3N4KPT8"/>
<dbReference type="FunCoup" id="A0A3N4KPT8">
    <property type="interactions" value="739"/>
</dbReference>
<dbReference type="EMBL" id="ML119136">
    <property type="protein sequence ID" value="RPB11332.1"/>
    <property type="molecule type" value="Genomic_DNA"/>
</dbReference>
<dbReference type="GO" id="GO:0019805">
    <property type="term" value="P:quinolinate biosynthetic process"/>
    <property type="evidence" value="ECO:0007669"/>
    <property type="project" value="UniProtKB-UniRule"/>
</dbReference>
<dbReference type="OrthoDB" id="10053569at2759"/>
<dbReference type="Proteomes" id="UP000277580">
    <property type="component" value="Unassembled WGS sequence"/>
</dbReference>
<dbReference type="GO" id="GO:0004502">
    <property type="term" value="F:kynurenine 3-monooxygenase activity"/>
    <property type="evidence" value="ECO:0007669"/>
    <property type="project" value="UniProtKB-UniRule"/>
</dbReference>
<evidence type="ECO:0000256" key="11">
    <source>
        <dbReference type="HAMAP-Rule" id="MF_03018"/>
    </source>
</evidence>
<name>A0A3N4KPT8_9PEZI</name>
<dbReference type="GO" id="GO:0071949">
    <property type="term" value="F:FAD binding"/>
    <property type="evidence" value="ECO:0007669"/>
    <property type="project" value="InterPro"/>
</dbReference>
<dbReference type="Pfam" id="PF01494">
    <property type="entry name" value="FAD_binding_3"/>
    <property type="match status" value="1"/>
</dbReference>
<keyword evidence="15" id="KW-1185">Reference proteome</keyword>
<dbReference type="HAMAP" id="MF_01971">
    <property type="entry name" value="Kynurenine_monooxygenase"/>
    <property type="match status" value="1"/>
</dbReference>
<dbReference type="GO" id="GO:0006569">
    <property type="term" value="P:L-tryptophan catabolic process"/>
    <property type="evidence" value="ECO:0007669"/>
    <property type="project" value="UniProtKB-UniRule"/>
</dbReference>
<evidence type="ECO:0000256" key="2">
    <source>
        <dbReference type="ARBA" id="ARBA00022630"/>
    </source>
</evidence>
<dbReference type="UniPathway" id="UPA00253">
    <property type="reaction ID" value="UER00328"/>
</dbReference>
<keyword evidence="11 12" id="KW-0472">Membrane</keyword>
<dbReference type="STRING" id="1392247.A0A3N4KPT8"/>
<gene>
    <name evidence="11" type="primary">BNA4</name>
    <name evidence="14" type="ORF">P167DRAFT_524420</name>
</gene>
<dbReference type="InterPro" id="IPR002938">
    <property type="entry name" value="FAD-bd"/>
</dbReference>
<dbReference type="GO" id="GO:0070189">
    <property type="term" value="P:kynurenine metabolic process"/>
    <property type="evidence" value="ECO:0007669"/>
    <property type="project" value="TreeGrafter"/>
</dbReference>
<dbReference type="EC" id="1.14.13.9" evidence="11"/>
<keyword evidence="6 11" id="KW-0521">NADP</keyword>
<comment type="pathway">
    <text evidence="11">Cofactor biosynthesis; NAD(+) biosynthesis; quinolinate from L-kynurenine: step 1/3.</text>
</comment>
<dbReference type="PANTHER" id="PTHR46028:SF2">
    <property type="entry name" value="KYNURENINE 3-MONOOXYGENASE"/>
    <property type="match status" value="1"/>
</dbReference>
<evidence type="ECO:0000313" key="15">
    <source>
        <dbReference type="Proteomes" id="UP000277580"/>
    </source>
</evidence>
<evidence type="ECO:0000256" key="5">
    <source>
        <dbReference type="ARBA" id="ARBA00022827"/>
    </source>
</evidence>
<dbReference type="SUPFAM" id="SSF51905">
    <property type="entry name" value="FAD/NAD(P)-binding domain"/>
    <property type="match status" value="1"/>
</dbReference>
<reference evidence="14 15" key="1">
    <citation type="journal article" date="2018" name="Nat. Ecol. Evol.">
        <title>Pezizomycetes genomes reveal the molecular basis of ectomycorrhizal truffle lifestyle.</title>
        <authorList>
            <person name="Murat C."/>
            <person name="Payen T."/>
            <person name="Noel B."/>
            <person name="Kuo A."/>
            <person name="Morin E."/>
            <person name="Chen J."/>
            <person name="Kohler A."/>
            <person name="Krizsan K."/>
            <person name="Balestrini R."/>
            <person name="Da Silva C."/>
            <person name="Montanini B."/>
            <person name="Hainaut M."/>
            <person name="Levati E."/>
            <person name="Barry K.W."/>
            <person name="Belfiori B."/>
            <person name="Cichocki N."/>
            <person name="Clum A."/>
            <person name="Dockter R.B."/>
            <person name="Fauchery L."/>
            <person name="Guy J."/>
            <person name="Iotti M."/>
            <person name="Le Tacon F."/>
            <person name="Lindquist E.A."/>
            <person name="Lipzen A."/>
            <person name="Malagnac F."/>
            <person name="Mello A."/>
            <person name="Molinier V."/>
            <person name="Miyauchi S."/>
            <person name="Poulain J."/>
            <person name="Riccioni C."/>
            <person name="Rubini A."/>
            <person name="Sitrit Y."/>
            <person name="Splivallo R."/>
            <person name="Traeger S."/>
            <person name="Wang M."/>
            <person name="Zifcakova L."/>
            <person name="Wipf D."/>
            <person name="Zambonelli A."/>
            <person name="Paolocci F."/>
            <person name="Nowrousian M."/>
            <person name="Ottonello S."/>
            <person name="Baldrian P."/>
            <person name="Spatafora J.W."/>
            <person name="Henrissat B."/>
            <person name="Nagy L.G."/>
            <person name="Aury J.M."/>
            <person name="Wincker P."/>
            <person name="Grigoriev I.V."/>
            <person name="Bonfante P."/>
            <person name="Martin F.M."/>
        </authorList>
    </citation>
    <scope>NUCLEOTIDE SEQUENCE [LARGE SCALE GENOMIC DNA]</scope>
    <source>
        <strain evidence="14 15">CCBAS932</strain>
    </source>
</reference>
<accession>A0A3N4KPT8</accession>
<comment type="cofactor">
    <cofactor evidence="1 11">
        <name>FAD</name>
        <dbReference type="ChEBI" id="CHEBI:57692"/>
    </cofactor>
</comment>
<sequence>MSTSPKKVVVIGAGPVGSLAALYFSHANWEVELYELRGDLRLPENLSLNFSKSINLALSDRGIDGLRNVGDNEVLLKKVLEETIPMHGRMIHSGKPSDKGMSQGYDVHGRFIRSADRWKLNVQILDALAERGNVKMIFNHGLRKMDLDAGEVEFENTKTKESVTVHTDLVVGADGAHSATRRLLQKNVQMYYEQTYIDTLWQEYHIPPHPITGDFQLSPNHLHIWPKQTYMFIAIPSADKTFTCTLFMSPSLFAGLGKSREKHLAFFKKNFEDVIPLVGEDALFDQFMRNPRLPLISVKCDPYHYKDRAIIIGDAAHAMVPFYGQGMNAGLEDVRVLFDHLALHPGDLAAALASYSKHRRPDSHCINDLAMRNYIEMRASVTSRAYLARKWVEEMLYAYIPWLGVRTMYSMVSFSSLRYSEVVERVRRQKLWMDTIAGGVVLAGVLGVGFVGLRGKTGVVGTARAVWRALREG</sequence>
<keyword evidence="12" id="KW-0812">Transmembrane</keyword>
<evidence type="ECO:0000256" key="10">
    <source>
        <dbReference type="ARBA" id="ARBA00047818"/>
    </source>
</evidence>
<keyword evidence="2 11" id="KW-0285">Flavoprotein</keyword>
<keyword evidence="5 11" id="KW-0274">FAD</keyword>
<dbReference type="PRINTS" id="PR00420">
    <property type="entry name" value="RNGMNOXGNASE"/>
</dbReference>
<keyword evidence="9 11" id="KW-0496">Mitochondrion</keyword>
<evidence type="ECO:0000256" key="7">
    <source>
        <dbReference type="ARBA" id="ARBA00023002"/>
    </source>
</evidence>
<keyword evidence="8 11" id="KW-0503">Monooxygenase</keyword>
<evidence type="ECO:0000256" key="1">
    <source>
        <dbReference type="ARBA" id="ARBA00001974"/>
    </source>
</evidence>
<dbReference type="PANTHER" id="PTHR46028">
    <property type="entry name" value="KYNURENINE 3-MONOOXYGENASE"/>
    <property type="match status" value="1"/>
</dbReference>
<dbReference type="GO" id="GO:0005741">
    <property type="term" value="C:mitochondrial outer membrane"/>
    <property type="evidence" value="ECO:0007669"/>
    <property type="project" value="UniProtKB-SubCell"/>
</dbReference>
<dbReference type="InParanoid" id="A0A3N4KPT8"/>
<evidence type="ECO:0000313" key="14">
    <source>
        <dbReference type="EMBL" id="RPB11332.1"/>
    </source>
</evidence>
<comment type="function">
    <text evidence="11">Catalyzes the hydroxylation of L-kynurenine (L-Kyn) to form 3-hydroxy-L-kynurenine (L-3OHKyn). Required for synthesis of quinolinic acid.</text>
</comment>
<keyword evidence="3 11" id="KW-0662">Pyridine nucleotide biosynthesis</keyword>
<comment type="similarity">
    <text evidence="11">Belongs to the aromatic-ring hydroxylase family. KMO subfamily.</text>
</comment>
<keyword evidence="12" id="KW-1133">Transmembrane helix</keyword>
<feature type="transmembrane region" description="Helical" evidence="12">
    <location>
        <begin position="431"/>
        <end position="453"/>
    </location>
</feature>
<organism evidence="14 15">
    <name type="scientific">Morchella conica CCBAS932</name>
    <dbReference type="NCBI Taxonomy" id="1392247"/>
    <lineage>
        <taxon>Eukaryota</taxon>
        <taxon>Fungi</taxon>
        <taxon>Dikarya</taxon>
        <taxon>Ascomycota</taxon>
        <taxon>Pezizomycotina</taxon>
        <taxon>Pezizomycetes</taxon>
        <taxon>Pezizales</taxon>
        <taxon>Morchellaceae</taxon>
        <taxon>Morchella</taxon>
    </lineage>
</organism>
<dbReference type="GO" id="GO:0034354">
    <property type="term" value="P:'de novo' NAD+ biosynthetic process from L-tryptophan"/>
    <property type="evidence" value="ECO:0007669"/>
    <property type="project" value="UniProtKB-UniRule"/>
</dbReference>
<keyword evidence="4 11" id="KW-1000">Mitochondrion outer membrane</keyword>
<evidence type="ECO:0000256" key="12">
    <source>
        <dbReference type="SAM" id="Phobius"/>
    </source>
</evidence>
<dbReference type="InterPro" id="IPR027545">
    <property type="entry name" value="Kynurenine_monooxygenase"/>
</dbReference>
<dbReference type="InterPro" id="IPR036188">
    <property type="entry name" value="FAD/NAD-bd_sf"/>
</dbReference>
<evidence type="ECO:0000256" key="6">
    <source>
        <dbReference type="ARBA" id="ARBA00022857"/>
    </source>
</evidence>
<dbReference type="FunFam" id="3.50.50.60:FF:000129">
    <property type="entry name" value="Kynurenine 3-monooxygenase"/>
    <property type="match status" value="1"/>
</dbReference>
<comment type="catalytic activity">
    <reaction evidence="10 11">
        <text>L-kynurenine + NADPH + O2 + H(+) = 3-hydroxy-L-kynurenine + NADP(+) + H2O</text>
        <dbReference type="Rhea" id="RHEA:20545"/>
        <dbReference type="ChEBI" id="CHEBI:15377"/>
        <dbReference type="ChEBI" id="CHEBI:15378"/>
        <dbReference type="ChEBI" id="CHEBI:15379"/>
        <dbReference type="ChEBI" id="CHEBI:57783"/>
        <dbReference type="ChEBI" id="CHEBI:57959"/>
        <dbReference type="ChEBI" id="CHEBI:58125"/>
        <dbReference type="ChEBI" id="CHEBI:58349"/>
        <dbReference type="EC" id="1.14.13.9"/>
    </reaction>
</comment>
<dbReference type="GO" id="GO:0043420">
    <property type="term" value="P:anthranilate metabolic process"/>
    <property type="evidence" value="ECO:0007669"/>
    <property type="project" value="UniProtKB-UniRule"/>
</dbReference>
<proteinExistence type="inferred from homology"/>
<evidence type="ECO:0000256" key="9">
    <source>
        <dbReference type="ARBA" id="ARBA00023128"/>
    </source>
</evidence>
<evidence type="ECO:0000256" key="3">
    <source>
        <dbReference type="ARBA" id="ARBA00022642"/>
    </source>
</evidence>
<protein>
    <recommendedName>
        <fullName evidence="11">Kynurenine 3-monooxygenase</fullName>
        <ecNumber evidence="11">1.14.13.9</ecNumber>
    </recommendedName>
    <alternativeName>
        <fullName evidence="11">Biosynthesis of nicotinic acid protein 4</fullName>
    </alternativeName>
    <alternativeName>
        <fullName evidence="11">Kynurenine 3-hydroxylase</fullName>
    </alternativeName>
</protein>
<comment type="subcellular location">
    <subcellularLocation>
        <location evidence="11">Mitochondrion outer membrane</location>
    </subcellularLocation>
</comment>
<feature type="domain" description="FAD-binding" evidence="13">
    <location>
        <begin position="7"/>
        <end position="361"/>
    </location>
</feature>